<keyword evidence="3" id="KW-1185">Reference proteome</keyword>
<dbReference type="Proteomes" id="UP000267268">
    <property type="component" value="Chromosome 1"/>
</dbReference>
<gene>
    <name evidence="2" type="ORF">EI427_11150</name>
</gene>
<evidence type="ECO:0000313" key="3">
    <source>
        <dbReference type="Proteomes" id="UP000267268"/>
    </source>
</evidence>
<organism evidence="2 3">
    <name type="scientific">Flammeovirga pectinis</name>
    <dbReference type="NCBI Taxonomy" id="2494373"/>
    <lineage>
        <taxon>Bacteria</taxon>
        <taxon>Pseudomonadati</taxon>
        <taxon>Bacteroidota</taxon>
        <taxon>Cytophagia</taxon>
        <taxon>Cytophagales</taxon>
        <taxon>Flammeovirgaceae</taxon>
        <taxon>Flammeovirga</taxon>
    </lineage>
</organism>
<dbReference type="KEGG" id="fll:EI427_11150"/>
<sequence length="243" mass="27936">MDFRELRPAEVALLTRSNSIDGRLLMRYSIIYLLMERVLDGYCDINKDIKLTYLRRGKNFDTFTPKSFEKPFIDILKNDTSTVYSVKSILEKVRGEISAEEFLKENVKSNPYLEKYISSSFFDKLSSKLKLTEEGRLLVSDAIAYLKERQFAYQSSMTQESKMKIVSEMGAFVVLLPIFDEELLPQFSKLLKNKRVEEGDEEEIDFDTYFDEEPSYKGSLHDMYISGGNDEGNSSNDDGGEGA</sequence>
<proteinExistence type="predicted"/>
<reference evidence="2 3" key="1">
    <citation type="submission" date="2018-12" db="EMBL/GenBank/DDBJ databases">
        <title>Flammeovirga pectinis sp. nov., isolated from the gut of the Korean scallop, Patinopecten yessoensis.</title>
        <authorList>
            <person name="Bae J.-W."/>
            <person name="Jeong Y.-S."/>
            <person name="Kang W."/>
        </authorList>
    </citation>
    <scope>NUCLEOTIDE SEQUENCE [LARGE SCALE GENOMIC DNA]</scope>
    <source>
        <strain evidence="2 3">L12M1</strain>
    </source>
</reference>
<feature type="region of interest" description="Disordered" evidence="1">
    <location>
        <begin position="216"/>
        <end position="243"/>
    </location>
</feature>
<dbReference type="OrthoDB" id="978088at2"/>
<accession>A0A3Q9FR24</accession>
<evidence type="ECO:0000256" key="1">
    <source>
        <dbReference type="SAM" id="MobiDB-lite"/>
    </source>
</evidence>
<dbReference type="RefSeq" id="WP_126614598.1">
    <property type="nucleotide sequence ID" value="NZ_CP034562.1"/>
</dbReference>
<name>A0A3Q9FR24_9BACT</name>
<protein>
    <submittedName>
        <fullName evidence="2">Uncharacterized protein</fullName>
    </submittedName>
</protein>
<dbReference type="EMBL" id="CP034562">
    <property type="protein sequence ID" value="AZQ62769.1"/>
    <property type="molecule type" value="Genomic_DNA"/>
</dbReference>
<evidence type="ECO:0000313" key="2">
    <source>
        <dbReference type="EMBL" id="AZQ62769.1"/>
    </source>
</evidence>
<dbReference type="AlphaFoldDB" id="A0A3Q9FR24"/>